<protein>
    <recommendedName>
        <fullName evidence="4">Secreted protein</fullName>
    </recommendedName>
</protein>
<evidence type="ECO:0008006" key="4">
    <source>
        <dbReference type="Google" id="ProtNLM"/>
    </source>
</evidence>
<reference evidence="2 3" key="1">
    <citation type="submission" date="2018-10" db="EMBL/GenBank/DDBJ databases">
        <title>Sequencing the genomes of 1000 actinobacteria strains.</title>
        <authorList>
            <person name="Klenk H.-P."/>
        </authorList>
    </citation>
    <scope>NUCLEOTIDE SEQUENCE [LARGE SCALE GENOMIC DNA]</scope>
    <source>
        <strain evidence="2 3">DSM 17894</strain>
    </source>
</reference>
<comment type="caution">
    <text evidence="2">The sequence shown here is derived from an EMBL/GenBank/DDBJ whole genome shotgun (WGS) entry which is preliminary data.</text>
</comment>
<feature type="signal peptide" evidence="1">
    <location>
        <begin position="1"/>
        <end position="32"/>
    </location>
</feature>
<dbReference type="EMBL" id="RBKS01000001">
    <property type="protein sequence ID" value="RKR72961.1"/>
    <property type="molecule type" value="Genomic_DNA"/>
</dbReference>
<name>A0A495ICD1_9MICO</name>
<feature type="chain" id="PRO_5019736509" description="Secreted protein" evidence="1">
    <location>
        <begin position="33"/>
        <end position="180"/>
    </location>
</feature>
<evidence type="ECO:0000256" key="1">
    <source>
        <dbReference type="SAM" id="SignalP"/>
    </source>
</evidence>
<keyword evidence="3" id="KW-1185">Reference proteome</keyword>
<dbReference type="OrthoDB" id="5020763at2"/>
<keyword evidence="1" id="KW-0732">Signal</keyword>
<accession>A0A495ICD1</accession>
<dbReference type="Proteomes" id="UP000280008">
    <property type="component" value="Unassembled WGS sequence"/>
</dbReference>
<evidence type="ECO:0000313" key="2">
    <source>
        <dbReference type="EMBL" id="RKR72961.1"/>
    </source>
</evidence>
<organism evidence="2 3">
    <name type="scientific">Frondihabitans australicus</name>
    <dbReference type="NCBI Taxonomy" id="386892"/>
    <lineage>
        <taxon>Bacteria</taxon>
        <taxon>Bacillati</taxon>
        <taxon>Actinomycetota</taxon>
        <taxon>Actinomycetes</taxon>
        <taxon>Micrococcales</taxon>
        <taxon>Microbacteriaceae</taxon>
        <taxon>Frondihabitans</taxon>
    </lineage>
</organism>
<evidence type="ECO:0000313" key="3">
    <source>
        <dbReference type="Proteomes" id="UP000280008"/>
    </source>
</evidence>
<sequence length="180" mass="18101">MNTPFRGAALAALATAAIIAATLTVATPQAQASEAPQSDTTVSPSITQSQFDQALVEAREQGLIERQGINGDGDLSTTVDAGQGIKLDFVEPRGSRLAAGSDGYGACVALNNFDQDAVISGGLFGVSAGLCVVSAGVFCVVAGAILTAAGLALSANNNQKCSGGRSLRVYPFSGHKPRCA</sequence>
<gene>
    <name evidence="2" type="ORF">C8E83_0043</name>
</gene>
<dbReference type="AlphaFoldDB" id="A0A495ICD1"/>
<dbReference type="RefSeq" id="WP_147430033.1">
    <property type="nucleotide sequence ID" value="NZ_RBKS01000001.1"/>
</dbReference>
<proteinExistence type="predicted"/>